<proteinExistence type="predicted"/>
<gene>
    <name evidence="2" type="ORF">L5515_010936</name>
</gene>
<sequence length="378" mass="41126">MSYIYNPDENYYESPPTPLPTWDHVEHEVYYEELGEPRHKLDKFIVPEAMIQSVSPMAAAAAPSQIVALHQIQALMAIQMQQGNLFPQLDDISSDFQKSPTPENGSPSAKRMRLSPNTSNHSDESFASTSQATSGEEGKSPKSSNQLLRRSPISSTPSEKPPPSSSFSLQAIPPPLLLFFLPWESSHRISHDELPLPGRPSSRLDFHAPPIPRGPIVARKRLGMDYHQSPSVVSSEASASTVAVAAAAATAPIHQQHHPHHLTMMIDEKPSISALYCDDGLLSRSLTDMISSGGYDTSSSALSAAASMCYPTADSYYYHAPPPPPPPQQPHAFGGADASWLQMQMPPTYHNFGNTVVSANSPLPGHLLSYGQPTFGKW</sequence>
<feature type="compositionally biased region" description="Polar residues" evidence="1">
    <location>
        <begin position="115"/>
        <end position="134"/>
    </location>
</feature>
<dbReference type="EMBL" id="CP092623">
    <property type="protein sequence ID" value="UMM27813.1"/>
    <property type="molecule type" value="Genomic_DNA"/>
</dbReference>
<accession>A0AAE9EV22</accession>
<feature type="compositionally biased region" description="Polar residues" evidence="1">
    <location>
        <begin position="94"/>
        <end position="107"/>
    </location>
</feature>
<reference evidence="2 3" key="1">
    <citation type="submission" date="2022-04" db="EMBL/GenBank/DDBJ databases">
        <title>Chromosome-level reference genomes for two strains of Caenorhabditis briggsae: an improved platform for comparative genomics.</title>
        <authorList>
            <person name="Stevens L."/>
            <person name="Andersen E."/>
        </authorList>
    </citation>
    <scope>NUCLEOTIDE SEQUENCE [LARGE SCALE GENOMIC DNA]</scope>
    <source>
        <strain evidence="2">VX34</strain>
        <tissue evidence="2">Whole-organism</tissue>
    </source>
</reference>
<dbReference type="AlphaFoldDB" id="A0AAE9EV22"/>
<keyword evidence="3" id="KW-1185">Reference proteome</keyword>
<organism evidence="2 3">
    <name type="scientific">Caenorhabditis briggsae</name>
    <dbReference type="NCBI Taxonomy" id="6238"/>
    <lineage>
        <taxon>Eukaryota</taxon>
        <taxon>Metazoa</taxon>
        <taxon>Ecdysozoa</taxon>
        <taxon>Nematoda</taxon>
        <taxon>Chromadorea</taxon>
        <taxon>Rhabditida</taxon>
        <taxon>Rhabditina</taxon>
        <taxon>Rhabditomorpha</taxon>
        <taxon>Rhabditoidea</taxon>
        <taxon>Rhabditidae</taxon>
        <taxon>Peloderinae</taxon>
        <taxon>Caenorhabditis</taxon>
    </lineage>
</organism>
<protein>
    <submittedName>
        <fullName evidence="2">Uncharacterized protein</fullName>
    </submittedName>
</protein>
<evidence type="ECO:0000256" key="1">
    <source>
        <dbReference type="SAM" id="MobiDB-lite"/>
    </source>
</evidence>
<evidence type="ECO:0000313" key="2">
    <source>
        <dbReference type="EMBL" id="UMM27813.1"/>
    </source>
</evidence>
<dbReference type="Proteomes" id="UP000829354">
    <property type="component" value="Chromosome IV"/>
</dbReference>
<evidence type="ECO:0000313" key="3">
    <source>
        <dbReference type="Proteomes" id="UP000829354"/>
    </source>
</evidence>
<name>A0AAE9EV22_CAEBR</name>
<feature type="region of interest" description="Disordered" evidence="1">
    <location>
        <begin position="90"/>
        <end position="168"/>
    </location>
</feature>